<dbReference type="Gene3D" id="3.60.21.10">
    <property type="match status" value="1"/>
</dbReference>
<evidence type="ECO:0000256" key="1">
    <source>
        <dbReference type="ARBA" id="ARBA00022723"/>
    </source>
</evidence>
<accession>A0A7W4UYU3</accession>
<evidence type="ECO:0000259" key="5">
    <source>
        <dbReference type="Pfam" id="PF00149"/>
    </source>
</evidence>
<protein>
    <submittedName>
        <fullName evidence="6">3',5'-cyclic AMP phosphodiesterase CpdA</fullName>
    </submittedName>
</protein>
<evidence type="ECO:0000256" key="3">
    <source>
        <dbReference type="ARBA" id="ARBA00023004"/>
    </source>
</evidence>
<dbReference type="InterPro" id="IPR029052">
    <property type="entry name" value="Metallo-depent_PP-like"/>
</dbReference>
<dbReference type="GO" id="GO:0016787">
    <property type="term" value="F:hydrolase activity"/>
    <property type="evidence" value="ECO:0007669"/>
    <property type="project" value="UniProtKB-KW"/>
</dbReference>
<name>A0A7W4UYU3_LEIAQ</name>
<evidence type="ECO:0000256" key="4">
    <source>
        <dbReference type="ARBA" id="ARBA00025742"/>
    </source>
</evidence>
<comment type="caution">
    <text evidence="6">The sequence shown here is derived from an EMBL/GenBank/DDBJ whole genome shotgun (WGS) entry which is preliminary data.</text>
</comment>
<comment type="similarity">
    <text evidence="4">Belongs to the cyclic nucleotide phosphodiesterase class-III family.</text>
</comment>
<keyword evidence="2" id="KW-0378">Hydrolase</keyword>
<reference evidence="6 7" key="1">
    <citation type="submission" date="2020-08" db="EMBL/GenBank/DDBJ databases">
        <title>Sequencing the genomes of 1000 actinobacteria strains.</title>
        <authorList>
            <person name="Klenk H.-P."/>
        </authorList>
    </citation>
    <scope>NUCLEOTIDE SEQUENCE [LARGE SCALE GENOMIC DNA]</scope>
    <source>
        <strain evidence="6 7">DSM 20146</strain>
    </source>
</reference>
<dbReference type="SUPFAM" id="SSF56300">
    <property type="entry name" value="Metallo-dependent phosphatases"/>
    <property type="match status" value="1"/>
</dbReference>
<evidence type="ECO:0000313" key="6">
    <source>
        <dbReference type="EMBL" id="MBB2968773.1"/>
    </source>
</evidence>
<dbReference type="EMBL" id="JACHVP010000004">
    <property type="protein sequence ID" value="MBB2968773.1"/>
    <property type="molecule type" value="Genomic_DNA"/>
</dbReference>
<dbReference type="PANTHER" id="PTHR42988:SF2">
    <property type="entry name" value="CYCLIC NUCLEOTIDE PHOSPHODIESTERASE CBUA0032-RELATED"/>
    <property type="match status" value="1"/>
</dbReference>
<sequence length="281" mass="30367">MTASHRILHLSDTHLFGDGRRHYDLVDTRAALERVLERASSLGTLDAVVASGDLSEDGSAESYRILSGLLEPWAAERGAQVVYAMGNHDLPEPFEEVLGERERVVEVRGLRIVTVDSTVAGAGYGEVGEERLDRLREILSESADHGTVVVLHHPPTPPTTGLFESLRLVDPEPLLEACREGDVRAILAGHYHHALVTETDPGYIPLVVAPAVANTTDVLWPAPGERAVRGSGFALIDLPDDEPVRALIVSVPAPDDGETVYELDAADVTRIAETSGWRGEQ</sequence>
<dbReference type="PANTHER" id="PTHR42988">
    <property type="entry name" value="PHOSPHOHYDROLASE"/>
    <property type="match status" value="1"/>
</dbReference>
<dbReference type="RefSeq" id="WP_021765275.1">
    <property type="nucleotide sequence ID" value="NZ_JACHVP010000004.1"/>
</dbReference>
<keyword evidence="7" id="KW-1185">Reference proteome</keyword>
<dbReference type="Proteomes" id="UP000538196">
    <property type="component" value="Unassembled WGS sequence"/>
</dbReference>
<gene>
    <name evidence="6" type="ORF">FHX33_003549</name>
</gene>
<evidence type="ECO:0000313" key="7">
    <source>
        <dbReference type="Proteomes" id="UP000538196"/>
    </source>
</evidence>
<proteinExistence type="inferred from homology"/>
<organism evidence="6 7">
    <name type="scientific">Leifsonia aquatica</name>
    <name type="common">Corynebacterium aquaticum</name>
    <dbReference type="NCBI Taxonomy" id="144185"/>
    <lineage>
        <taxon>Bacteria</taxon>
        <taxon>Bacillati</taxon>
        <taxon>Actinomycetota</taxon>
        <taxon>Actinomycetes</taxon>
        <taxon>Micrococcales</taxon>
        <taxon>Microbacteriaceae</taxon>
        <taxon>Leifsonia</taxon>
    </lineage>
</organism>
<dbReference type="GO" id="GO:0046872">
    <property type="term" value="F:metal ion binding"/>
    <property type="evidence" value="ECO:0007669"/>
    <property type="project" value="UniProtKB-KW"/>
</dbReference>
<keyword evidence="3" id="KW-0408">Iron</keyword>
<dbReference type="Pfam" id="PF00149">
    <property type="entry name" value="Metallophos"/>
    <property type="match status" value="1"/>
</dbReference>
<evidence type="ECO:0000256" key="2">
    <source>
        <dbReference type="ARBA" id="ARBA00022801"/>
    </source>
</evidence>
<dbReference type="InterPro" id="IPR004843">
    <property type="entry name" value="Calcineurin-like_PHP"/>
</dbReference>
<feature type="domain" description="Calcineurin-like phosphoesterase" evidence="5">
    <location>
        <begin position="6"/>
        <end position="193"/>
    </location>
</feature>
<dbReference type="InterPro" id="IPR050884">
    <property type="entry name" value="CNP_phosphodiesterase-III"/>
</dbReference>
<keyword evidence="1" id="KW-0479">Metal-binding</keyword>
<dbReference type="AlphaFoldDB" id="A0A7W4UYU3"/>